<dbReference type="RefSeq" id="WP_377927620.1">
    <property type="nucleotide sequence ID" value="NZ_JBHUEM010000008.1"/>
</dbReference>
<dbReference type="CDD" id="cd00305">
    <property type="entry name" value="Cu-Zn_Superoxide_Dismutase"/>
    <property type="match status" value="1"/>
</dbReference>
<comment type="cofactor">
    <cofactor evidence="3">
        <name>Cu cation</name>
        <dbReference type="ChEBI" id="CHEBI:23378"/>
    </cofactor>
    <text evidence="3">Binds 1 copper ion per subunit.</text>
</comment>
<keyword evidence="5" id="KW-0732">Signal</keyword>
<dbReference type="InterPro" id="IPR018152">
    <property type="entry name" value="SOD_Cu/Zn_BS"/>
</dbReference>
<accession>A0ABW4LMX9</accession>
<dbReference type="EC" id="1.15.1.1" evidence="3"/>
<comment type="function">
    <text evidence="2">Destroys radicals which are normally produced within the cells and which are toxic to biological systems. May play a role in favoring mycobacterial survival in phagocytes.</text>
</comment>
<dbReference type="InterPro" id="IPR024134">
    <property type="entry name" value="SOD_Cu/Zn_/chaperone"/>
</dbReference>
<keyword evidence="8" id="KW-1185">Reference proteome</keyword>
<evidence type="ECO:0000256" key="3">
    <source>
        <dbReference type="RuleBase" id="RU000393"/>
    </source>
</evidence>
<dbReference type="Proteomes" id="UP001597214">
    <property type="component" value="Unassembled WGS sequence"/>
</dbReference>
<feature type="signal peptide" evidence="5">
    <location>
        <begin position="1"/>
        <end position="21"/>
    </location>
</feature>
<keyword evidence="3" id="KW-0560">Oxidoreductase</keyword>
<proteinExistence type="inferred from homology"/>
<keyword evidence="3" id="KW-0862">Zinc</keyword>
<protein>
    <recommendedName>
        <fullName evidence="3">Superoxide dismutase [Cu-Zn]</fullName>
        <ecNumber evidence="3">1.15.1.1</ecNumber>
    </recommendedName>
</protein>
<dbReference type="PROSITE" id="PS51257">
    <property type="entry name" value="PROKAR_LIPOPROTEIN"/>
    <property type="match status" value="1"/>
</dbReference>
<feature type="region of interest" description="Disordered" evidence="4">
    <location>
        <begin position="173"/>
        <end position="195"/>
    </location>
</feature>
<comment type="cofactor">
    <cofactor evidence="3">
        <name>Zn(2+)</name>
        <dbReference type="ChEBI" id="CHEBI:29105"/>
    </cofactor>
    <text evidence="3">Binds 1 zinc ion per subunit.</text>
</comment>
<dbReference type="SUPFAM" id="SSF49329">
    <property type="entry name" value="Cu,Zn superoxide dismutase-like"/>
    <property type="match status" value="1"/>
</dbReference>
<comment type="catalytic activity">
    <reaction evidence="3">
        <text>2 superoxide + 2 H(+) = H2O2 + O2</text>
        <dbReference type="Rhea" id="RHEA:20696"/>
        <dbReference type="ChEBI" id="CHEBI:15378"/>
        <dbReference type="ChEBI" id="CHEBI:15379"/>
        <dbReference type="ChEBI" id="CHEBI:16240"/>
        <dbReference type="ChEBI" id="CHEBI:18421"/>
        <dbReference type="EC" id="1.15.1.1"/>
    </reaction>
</comment>
<sequence length="195" mass="20957">MFNKWLCIVSVTALMMVSGCAEVRPTKIIVDLKNDVGDSLGTAQLEERADGLMVTVDLKGLEPGAHGFHFHETGKCEGPDFLSAGDHFNPEDKSHGLLNPEGAHAGDLPNLIVEGDGTVQAEVMASGVTFKEGKNTLYQKEGTALIIHEKADDGMNDPAGNAGKRVACGVISLEDQQKKDVTKEKLDEPEKEEEK</sequence>
<evidence type="ECO:0000256" key="4">
    <source>
        <dbReference type="SAM" id="MobiDB-lite"/>
    </source>
</evidence>
<comment type="similarity">
    <text evidence="1 3">Belongs to the Cu-Zn superoxide dismutase family.</text>
</comment>
<gene>
    <name evidence="7" type="ORF">ACFSCX_07780</name>
</gene>
<evidence type="ECO:0000313" key="8">
    <source>
        <dbReference type="Proteomes" id="UP001597214"/>
    </source>
</evidence>
<dbReference type="Pfam" id="PF00080">
    <property type="entry name" value="Sod_Cu"/>
    <property type="match status" value="1"/>
</dbReference>
<comment type="caution">
    <text evidence="7">The sequence shown here is derived from an EMBL/GenBank/DDBJ whole genome shotgun (WGS) entry which is preliminary data.</text>
</comment>
<feature type="chain" id="PRO_5045890414" description="Superoxide dismutase [Cu-Zn]" evidence="5">
    <location>
        <begin position="22"/>
        <end position="195"/>
    </location>
</feature>
<evidence type="ECO:0000256" key="1">
    <source>
        <dbReference type="ARBA" id="ARBA00010457"/>
    </source>
</evidence>
<evidence type="ECO:0000313" key="7">
    <source>
        <dbReference type="EMBL" id="MFD1736462.1"/>
    </source>
</evidence>
<evidence type="ECO:0000256" key="5">
    <source>
        <dbReference type="SAM" id="SignalP"/>
    </source>
</evidence>
<dbReference type="EMBL" id="JBHUEM010000008">
    <property type="protein sequence ID" value="MFD1736462.1"/>
    <property type="molecule type" value="Genomic_DNA"/>
</dbReference>
<reference evidence="8" key="1">
    <citation type="journal article" date="2019" name="Int. J. Syst. Evol. Microbiol.">
        <title>The Global Catalogue of Microorganisms (GCM) 10K type strain sequencing project: providing services to taxonomists for standard genome sequencing and annotation.</title>
        <authorList>
            <consortium name="The Broad Institute Genomics Platform"/>
            <consortium name="The Broad Institute Genome Sequencing Center for Infectious Disease"/>
            <person name="Wu L."/>
            <person name="Ma J."/>
        </authorList>
    </citation>
    <scope>NUCLEOTIDE SEQUENCE [LARGE SCALE GENOMIC DNA]</scope>
    <source>
        <strain evidence="8">CCUG 49339</strain>
    </source>
</reference>
<dbReference type="InterPro" id="IPR001424">
    <property type="entry name" value="SOD_Cu_Zn_dom"/>
</dbReference>
<keyword evidence="3" id="KW-0479">Metal-binding</keyword>
<feature type="domain" description="Superoxide dismutase copper/zinc binding" evidence="6">
    <location>
        <begin position="41"/>
        <end position="171"/>
    </location>
</feature>
<dbReference type="InterPro" id="IPR036423">
    <property type="entry name" value="SOD-like_Cu/Zn_dom_sf"/>
</dbReference>
<dbReference type="PANTHER" id="PTHR10003">
    <property type="entry name" value="SUPEROXIDE DISMUTASE CU-ZN -RELATED"/>
    <property type="match status" value="1"/>
</dbReference>
<feature type="compositionally biased region" description="Basic and acidic residues" evidence="4">
    <location>
        <begin position="175"/>
        <end position="195"/>
    </location>
</feature>
<name>A0ABW4LMX9_9BACI</name>
<dbReference type="PROSITE" id="PS00332">
    <property type="entry name" value="SOD_CU_ZN_2"/>
    <property type="match status" value="1"/>
</dbReference>
<evidence type="ECO:0000259" key="6">
    <source>
        <dbReference type="Pfam" id="PF00080"/>
    </source>
</evidence>
<dbReference type="Gene3D" id="2.60.40.200">
    <property type="entry name" value="Superoxide dismutase, copper/zinc binding domain"/>
    <property type="match status" value="1"/>
</dbReference>
<keyword evidence="3" id="KW-0186">Copper</keyword>
<organism evidence="7 8">
    <name type="scientific">Bacillus salitolerans</name>
    <dbReference type="NCBI Taxonomy" id="1437434"/>
    <lineage>
        <taxon>Bacteria</taxon>
        <taxon>Bacillati</taxon>
        <taxon>Bacillota</taxon>
        <taxon>Bacilli</taxon>
        <taxon>Bacillales</taxon>
        <taxon>Bacillaceae</taxon>
        <taxon>Bacillus</taxon>
    </lineage>
</organism>
<evidence type="ECO:0000256" key="2">
    <source>
        <dbReference type="ARBA" id="ARBA00024900"/>
    </source>
</evidence>